<feature type="signal peptide" evidence="2">
    <location>
        <begin position="1"/>
        <end position="15"/>
    </location>
</feature>
<evidence type="ECO:0000313" key="4">
    <source>
        <dbReference type="Proteomes" id="UP000030762"/>
    </source>
</evidence>
<dbReference type="VEuPathDB" id="FungiDB:SDRG_12830"/>
<evidence type="ECO:0000256" key="1">
    <source>
        <dbReference type="SAM" id="Phobius"/>
    </source>
</evidence>
<feature type="chain" id="PRO_5013153029" evidence="2">
    <location>
        <begin position="16"/>
        <end position="298"/>
    </location>
</feature>
<evidence type="ECO:0000313" key="3">
    <source>
        <dbReference type="EMBL" id="EQC29366.1"/>
    </source>
</evidence>
<dbReference type="InParanoid" id="T0Q447"/>
<dbReference type="Proteomes" id="UP000030762">
    <property type="component" value="Unassembled WGS sequence"/>
</dbReference>
<sequence length="298" mass="30543">MRLGLLVPLAHAAFAQTITFPNTTVVATTVPAPSPPPAAPTSTPGTTPPVMTALLRTVTPTPWSAAPTTDAAIVAVEATPSIAPLSVTEAPPKMAPIGTRPIVALPSNPTTAPIFKPQESVATPVPSPASPSMEPKGVGGGVLGVVGGVIAAVGLLGACIMLGMHAKHRLATMSNEKSPSGSPPIWTPFDDAIEASITRLESTLLGSQRLSQLVDANPSAIVEASPVQRSSLVFESSRGSISVDTTHRGSYGGVALRVPSLLDHPPETYEMRLSIMAARASEPALDATGKPLPREMTF</sequence>
<protein>
    <submittedName>
        <fullName evidence="3">Uncharacterized protein</fullName>
    </submittedName>
</protein>
<feature type="transmembrane region" description="Helical" evidence="1">
    <location>
        <begin position="138"/>
        <end position="164"/>
    </location>
</feature>
<dbReference type="EMBL" id="JH767184">
    <property type="protein sequence ID" value="EQC29366.1"/>
    <property type="molecule type" value="Genomic_DNA"/>
</dbReference>
<dbReference type="AlphaFoldDB" id="T0Q447"/>
<keyword evidence="1" id="KW-1133">Transmembrane helix</keyword>
<gene>
    <name evidence="3" type="ORF">SDRG_12830</name>
</gene>
<name>T0Q447_SAPDV</name>
<keyword evidence="2" id="KW-0732">Signal</keyword>
<keyword evidence="1" id="KW-0472">Membrane</keyword>
<evidence type="ECO:0000256" key="2">
    <source>
        <dbReference type="SAM" id="SignalP"/>
    </source>
</evidence>
<proteinExistence type="predicted"/>
<organism evidence="3 4">
    <name type="scientific">Saprolegnia diclina (strain VS20)</name>
    <dbReference type="NCBI Taxonomy" id="1156394"/>
    <lineage>
        <taxon>Eukaryota</taxon>
        <taxon>Sar</taxon>
        <taxon>Stramenopiles</taxon>
        <taxon>Oomycota</taxon>
        <taxon>Saprolegniomycetes</taxon>
        <taxon>Saprolegniales</taxon>
        <taxon>Saprolegniaceae</taxon>
        <taxon>Saprolegnia</taxon>
    </lineage>
</organism>
<reference evidence="3 4" key="1">
    <citation type="submission" date="2012-04" db="EMBL/GenBank/DDBJ databases">
        <title>The Genome Sequence of Saprolegnia declina VS20.</title>
        <authorList>
            <consortium name="The Broad Institute Genome Sequencing Platform"/>
            <person name="Russ C."/>
            <person name="Nusbaum C."/>
            <person name="Tyler B."/>
            <person name="van West P."/>
            <person name="Dieguez-Uribeondo J."/>
            <person name="de Bruijn I."/>
            <person name="Tripathy S."/>
            <person name="Jiang R."/>
            <person name="Young S.K."/>
            <person name="Zeng Q."/>
            <person name="Gargeya S."/>
            <person name="Fitzgerald M."/>
            <person name="Haas B."/>
            <person name="Abouelleil A."/>
            <person name="Alvarado L."/>
            <person name="Arachchi H.M."/>
            <person name="Berlin A."/>
            <person name="Chapman S.B."/>
            <person name="Goldberg J."/>
            <person name="Griggs A."/>
            <person name="Gujja S."/>
            <person name="Hansen M."/>
            <person name="Howarth C."/>
            <person name="Imamovic A."/>
            <person name="Larimer J."/>
            <person name="McCowen C."/>
            <person name="Montmayeur A."/>
            <person name="Murphy C."/>
            <person name="Neiman D."/>
            <person name="Pearson M."/>
            <person name="Priest M."/>
            <person name="Roberts A."/>
            <person name="Saif S."/>
            <person name="Shea T."/>
            <person name="Sisk P."/>
            <person name="Sykes S."/>
            <person name="Wortman J."/>
            <person name="Nusbaum C."/>
            <person name="Birren B."/>
        </authorList>
    </citation>
    <scope>NUCLEOTIDE SEQUENCE [LARGE SCALE GENOMIC DNA]</scope>
    <source>
        <strain evidence="3 4">VS20</strain>
    </source>
</reference>
<dbReference type="GeneID" id="19953557"/>
<keyword evidence="4" id="KW-1185">Reference proteome</keyword>
<accession>T0Q447</accession>
<dbReference type="RefSeq" id="XP_008617133.1">
    <property type="nucleotide sequence ID" value="XM_008618911.1"/>
</dbReference>
<dbReference type="OrthoDB" id="78819at2759"/>
<keyword evidence="1" id="KW-0812">Transmembrane</keyword>